<protein>
    <recommendedName>
        <fullName evidence="4">HIT domain-containing protein</fullName>
    </recommendedName>
</protein>
<dbReference type="InterPro" id="IPR011146">
    <property type="entry name" value="HIT-like"/>
</dbReference>
<evidence type="ECO:0000256" key="2">
    <source>
        <dbReference type="PIRSR" id="PIRSR601310-3"/>
    </source>
</evidence>
<comment type="caution">
    <text evidence="5">The sequence shown here is derived from an EMBL/GenBank/DDBJ whole genome shotgun (WGS) entry which is preliminary data.</text>
</comment>
<dbReference type="SUPFAM" id="SSF54197">
    <property type="entry name" value="HIT-like"/>
    <property type="match status" value="1"/>
</dbReference>
<name>A0AAW2YWM9_9EUKA</name>
<proteinExistence type="predicted"/>
<organism evidence="5 6">
    <name type="scientific">Acrasis kona</name>
    <dbReference type="NCBI Taxonomy" id="1008807"/>
    <lineage>
        <taxon>Eukaryota</taxon>
        <taxon>Discoba</taxon>
        <taxon>Heterolobosea</taxon>
        <taxon>Tetramitia</taxon>
        <taxon>Eutetramitia</taxon>
        <taxon>Acrasidae</taxon>
        <taxon>Acrasis</taxon>
    </lineage>
</organism>
<evidence type="ECO:0000256" key="3">
    <source>
        <dbReference type="PROSITE-ProRule" id="PRU00464"/>
    </source>
</evidence>
<evidence type="ECO:0000259" key="4">
    <source>
        <dbReference type="PROSITE" id="PS51084"/>
    </source>
</evidence>
<dbReference type="InterPro" id="IPR019808">
    <property type="entry name" value="Histidine_triad_CS"/>
</dbReference>
<sequence>MATEQVNCVFCSIINRKLPSSIVYEDEDIIAFMDINPVNKGHTLVVPKIHEQYMCDIPDETSQKIFPLAQRINKNLRRLSEASDSGIKLEAVNLFLADGIAAGQEVYHSHLHVIPRFKGDSFKLHNQYGTPPSRQELDATANRIKQLLQEPSTPQPIQSQTSPKIVPDVIIHN</sequence>
<dbReference type="PANTHER" id="PTHR46648">
    <property type="entry name" value="HIT FAMILY PROTEIN 1"/>
    <property type="match status" value="1"/>
</dbReference>
<evidence type="ECO:0000313" key="6">
    <source>
        <dbReference type="Proteomes" id="UP001431209"/>
    </source>
</evidence>
<dbReference type="PRINTS" id="PR00332">
    <property type="entry name" value="HISTRIAD"/>
</dbReference>
<dbReference type="PROSITE" id="PS51084">
    <property type="entry name" value="HIT_2"/>
    <property type="match status" value="1"/>
</dbReference>
<dbReference type="Pfam" id="PF01230">
    <property type="entry name" value="HIT"/>
    <property type="match status" value="1"/>
</dbReference>
<keyword evidence="6" id="KW-1185">Reference proteome</keyword>
<feature type="short sequence motif" description="Histidine triad motif" evidence="2 3">
    <location>
        <begin position="108"/>
        <end position="112"/>
    </location>
</feature>
<dbReference type="GO" id="GO:0009117">
    <property type="term" value="P:nucleotide metabolic process"/>
    <property type="evidence" value="ECO:0007669"/>
    <property type="project" value="TreeGrafter"/>
</dbReference>
<dbReference type="Gene3D" id="3.30.428.10">
    <property type="entry name" value="HIT-like"/>
    <property type="match status" value="1"/>
</dbReference>
<accession>A0AAW2YWM9</accession>
<dbReference type="PROSITE" id="PS00892">
    <property type="entry name" value="HIT_1"/>
    <property type="match status" value="1"/>
</dbReference>
<dbReference type="Proteomes" id="UP001431209">
    <property type="component" value="Unassembled WGS sequence"/>
</dbReference>
<evidence type="ECO:0000256" key="1">
    <source>
        <dbReference type="PIRSR" id="PIRSR601310-1"/>
    </source>
</evidence>
<dbReference type="InterPro" id="IPR001310">
    <property type="entry name" value="Histidine_triad_HIT"/>
</dbReference>
<feature type="active site" description="Tele-AMP-histidine intermediate" evidence="1">
    <location>
        <position position="110"/>
    </location>
</feature>
<reference evidence="5 6" key="1">
    <citation type="submission" date="2024-03" db="EMBL/GenBank/DDBJ databases">
        <title>The Acrasis kona genome and developmental transcriptomes reveal deep origins of eukaryotic multicellular pathways.</title>
        <authorList>
            <person name="Sheikh S."/>
            <person name="Fu C.-J."/>
            <person name="Brown M.W."/>
            <person name="Baldauf S.L."/>
        </authorList>
    </citation>
    <scope>NUCLEOTIDE SEQUENCE [LARGE SCALE GENOMIC DNA]</scope>
    <source>
        <strain evidence="5 6">ATCC MYA-3509</strain>
    </source>
</reference>
<dbReference type="GO" id="GO:0003824">
    <property type="term" value="F:catalytic activity"/>
    <property type="evidence" value="ECO:0007669"/>
    <property type="project" value="InterPro"/>
</dbReference>
<dbReference type="InterPro" id="IPR036265">
    <property type="entry name" value="HIT-like_sf"/>
</dbReference>
<dbReference type="EMBL" id="JAOPGA020000734">
    <property type="protein sequence ID" value="KAL0481208.1"/>
    <property type="molecule type" value="Genomic_DNA"/>
</dbReference>
<gene>
    <name evidence="5" type="ORF">AKO1_012627</name>
</gene>
<dbReference type="PANTHER" id="PTHR46648:SF1">
    <property type="entry name" value="ADENOSINE 5'-MONOPHOSPHORAMIDASE HNT1"/>
    <property type="match status" value="1"/>
</dbReference>
<evidence type="ECO:0000313" key="5">
    <source>
        <dbReference type="EMBL" id="KAL0481208.1"/>
    </source>
</evidence>
<dbReference type="AlphaFoldDB" id="A0AAW2YWM9"/>
<feature type="domain" description="HIT" evidence="4">
    <location>
        <begin position="9"/>
        <end position="123"/>
    </location>
</feature>